<dbReference type="EMBL" id="JACHTE010000008">
    <property type="protein sequence ID" value="MBB1089198.1"/>
    <property type="molecule type" value="Genomic_DNA"/>
</dbReference>
<organism evidence="1 2">
    <name type="scientific">Marilutibacter penaei</name>
    <dbReference type="NCBI Taxonomy" id="2759900"/>
    <lineage>
        <taxon>Bacteria</taxon>
        <taxon>Pseudomonadati</taxon>
        <taxon>Pseudomonadota</taxon>
        <taxon>Gammaproteobacteria</taxon>
        <taxon>Lysobacterales</taxon>
        <taxon>Lysobacteraceae</taxon>
        <taxon>Marilutibacter</taxon>
    </lineage>
</organism>
<dbReference type="AlphaFoldDB" id="A0A7W3U5B2"/>
<dbReference type="RefSeq" id="WP_182669977.1">
    <property type="nucleotide sequence ID" value="NZ_JACHTE010000008.1"/>
</dbReference>
<evidence type="ECO:0000313" key="1">
    <source>
        <dbReference type="EMBL" id="MBB1089198.1"/>
    </source>
</evidence>
<proteinExistence type="predicted"/>
<gene>
    <name evidence="1" type="ORF">H4F99_11990</name>
</gene>
<dbReference type="Proteomes" id="UP000552587">
    <property type="component" value="Unassembled WGS sequence"/>
</dbReference>
<name>A0A7W3U5B2_9GAMM</name>
<sequence>MPDIDIDIRHPHTLSPDQAREAVQEVADTLSRRFGVTSEWVGDALGFSTSGVDGRITLAPNELHVRAKLGFLMSAFKGQIESEVRRILDERFG</sequence>
<dbReference type="InterPro" id="IPR013433">
    <property type="entry name" value="PHA_gran_rgn"/>
</dbReference>
<evidence type="ECO:0000313" key="2">
    <source>
        <dbReference type="Proteomes" id="UP000552587"/>
    </source>
</evidence>
<protein>
    <submittedName>
        <fullName evidence="1">Polyhydroxyalkanoic acid system family protein</fullName>
    </submittedName>
</protein>
<comment type="caution">
    <text evidence="1">The sequence shown here is derived from an EMBL/GenBank/DDBJ whole genome shotgun (WGS) entry which is preliminary data.</text>
</comment>
<dbReference type="NCBIfam" id="TIGR02610">
    <property type="entry name" value="PHA_gran_rgn"/>
    <property type="match status" value="1"/>
</dbReference>
<accession>A0A7W3U5B2</accession>
<reference evidence="1 2" key="1">
    <citation type="submission" date="2020-07" db="EMBL/GenBank/DDBJ databases">
        <authorList>
            <person name="Xu S."/>
            <person name="Li A."/>
        </authorList>
    </citation>
    <scope>NUCLEOTIDE SEQUENCE [LARGE SCALE GENOMIC DNA]</scope>
    <source>
        <strain evidence="1 2">SG-8</strain>
    </source>
</reference>
<keyword evidence="2" id="KW-1185">Reference proteome</keyword>
<dbReference type="Pfam" id="PF09650">
    <property type="entry name" value="PHA_gran_rgn"/>
    <property type="match status" value="1"/>
</dbReference>